<sequence length="149" mass="16591">MPLNDYPCSRIDGHVRRPGPVAPSLELQLNPPKSSFHISAENMMVIVLCVATFLLQLSLILMLLYKCWSNDLKIRQLDQGDFAKEKFISRGDQQCLTDVAMGDCGAKPCGTHTLPGPTSPGACCRSDEEDEYDPYSLHSPFNTRDLMPF</sequence>
<protein>
    <submittedName>
        <fullName evidence="2">Uncharacterized protein</fullName>
    </submittedName>
</protein>
<accession>A0AAD7SMS0</accession>
<proteinExistence type="predicted"/>
<gene>
    <name evidence="2" type="ORF">AAFF_G00323290</name>
</gene>
<name>A0AAD7SMS0_9TELE</name>
<evidence type="ECO:0000313" key="3">
    <source>
        <dbReference type="Proteomes" id="UP001221898"/>
    </source>
</evidence>
<dbReference type="Proteomes" id="UP001221898">
    <property type="component" value="Unassembled WGS sequence"/>
</dbReference>
<keyword evidence="1" id="KW-0812">Transmembrane</keyword>
<reference evidence="2" key="1">
    <citation type="journal article" date="2023" name="Science">
        <title>Genome structures resolve the early diversification of teleost fishes.</title>
        <authorList>
            <person name="Parey E."/>
            <person name="Louis A."/>
            <person name="Montfort J."/>
            <person name="Bouchez O."/>
            <person name="Roques C."/>
            <person name="Iampietro C."/>
            <person name="Lluch J."/>
            <person name="Castinel A."/>
            <person name="Donnadieu C."/>
            <person name="Desvignes T."/>
            <person name="Floi Bucao C."/>
            <person name="Jouanno E."/>
            <person name="Wen M."/>
            <person name="Mejri S."/>
            <person name="Dirks R."/>
            <person name="Jansen H."/>
            <person name="Henkel C."/>
            <person name="Chen W.J."/>
            <person name="Zahm M."/>
            <person name="Cabau C."/>
            <person name="Klopp C."/>
            <person name="Thompson A.W."/>
            <person name="Robinson-Rechavi M."/>
            <person name="Braasch I."/>
            <person name="Lecointre G."/>
            <person name="Bobe J."/>
            <person name="Postlethwait J.H."/>
            <person name="Berthelot C."/>
            <person name="Roest Crollius H."/>
            <person name="Guiguen Y."/>
        </authorList>
    </citation>
    <scope>NUCLEOTIDE SEQUENCE</scope>
    <source>
        <strain evidence="2">NC1722</strain>
    </source>
</reference>
<evidence type="ECO:0000313" key="2">
    <source>
        <dbReference type="EMBL" id="KAJ8405338.1"/>
    </source>
</evidence>
<dbReference type="EMBL" id="JAINUG010000049">
    <property type="protein sequence ID" value="KAJ8405338.1"/>
    <property type="molecule type" value="Genomic_DNA"/>
</dbReference>
<keyword evidence="1" id="KW-1133">Transmembrane helix</keyword>
<feature type="transmembrane region" description="Helical" evidence="1">
    <location>
        <begin position="43"/>
        <end position="65"/>
    </location>
</feature>
<evidence type="ECO:0000256" key="1">
    <source>
        <dbReference type="SAM" id="Phobius"/>
    </source>
</evidence>
<organism evidence="2 3">
    <name type="scientific">Aldrovandia affinis</name>
    <dbReference type="NCBI Taxonomy" id="143900"/>
    <lineage>
        <taxon>Eukaryota</taxon>
        <taxon>Metazoa</taxon>
        <taxon>Chordata</taxon>
        <taxon>Craniata</taxon>
        <taxon>Vertebrata</taxon>
        <taxon>Euteleostomi</taxon>
        <taxon>Actinopterygii</taxon>
        <taxon>Neopterygii</taxon>
        <taxon>Teleostei</taxon>
        <taxon>Notacanthiformes</taxon>
        <taxon>Halosauridae</taxon>
        <taxon>Aldrovandia</taxon>
    </lineage>
</organism>
<keyword evidence="1" id="KW-0472">Membrane</keyword>
<keyword evidence="3" id="KW-1185">Reference proteome</keyword>
<comment type="caution">
    <text evidence="2">The sequence shown here is derived from an EMBL/GenBank/DDBJ whole genome shotgun (WGS) entry which is preliminary data.</text>
</comment>
<dbReference type="AlphaFoldDB" id="A0AAD7SMS0"/>